<dbReference type="SUPFAM" id="SSF52540">
    <property type="entry name" value="P-loop containing nucleoside triphosphate hydrolases"/>
    <property type="match status" value="1"/>
</dbReference>
<evidence type="ECO:0000259" key="1">
    <source>
        <dbReference type="Pfam" id="PF10412"/>
    </source>
</evidence>
<reference evidence="3 4" key="2">
    <citation type="submission" date="2018-03" db="EMBL/GenBank/DDBJ databases">
        <authorList>
            <person name="Keele B.F."/>
        </authorList>
    </citation>
    <scope>NUCLEOTIDE SEQUENCE [LARGE SCALE GENOMIC DNA]</scope>
    <source>
        <strain evidence="3 4">D13</strain>
    </source>
</reference>
<dbReference type="Pfam" id="PF10412">
    <property type="entry name" value="TrwB_AAD_bind"/>
    <property type="match status" value="1"/>
</dbReference>
<dbReference type="NCBIfam" id="TIGR03743">
    <property type="entry name" value="SXT_TraD"/>
    <property type="match status" value="1"/>
</dbReference>
<dbReference type="Pfam" id="PF12696">
    <property type="entry name" value="TraG-D_C"/>
    <property type="match status" value="1"/>
</dbReference>
<proteinExistence type="predicted"/>
<dbReference type="CDD" id="cd01127">
    <property type="entry name" value="TrwB_TraG_TraD_VirD4"/>
    <property type="match status" value="2"/>
</dbReference>
<evidence type="ECO:0000313" key="4">
    <source>
        <dbReference type="Proteomes" id="UP000241074"/>
    </source>
</evidence>
<dbReference type="InterPro" id="IPR051162">
    <property type="entry name" value="T4SS_component"/>
</dbReference>
<dbReference type="RefSeq" id="WP_106893015.1">
    <property type="nucleotide sequence ID" value="NZ_CP027860.1"/>
</dbReference>
<dbReference type="PANTHER" id="PTHR30121">
    <property type="entry name" value="UNCHARACTERIZED PROTEIN YJGR-RELATED"/>
    <property type="match status" value="1"/>
</dbReference>
<dbReference type="InterPro" id="IPR027417">
    <property type="entry name" value="P-loop_NTPase"/>
</dbReference>
<dbReference type="KEGG" id="xba:C7S18_18830"/>
<dbReference type="PANTHER" id="PTHR30121:SF6">
    <property type="entry name" value="SLR6007 PROTEIN"/>
    <property type="match status" value="1"/>
</dbReference>
<evidence type="ECO:0000313" key="3">
    <source>
        <dbReference type="EMBL" id="AVP99096.1"/>
    </source>
</evidence>
<gene>
    <name evidence="3" type="ORF">C7S18_18830</name>
</gene>
<name>A0A2P1PW85_9GAMM</name>
<dbReference type="Proteomes" id="UP000241074">
    <property type="component" value="Chromosome"/>
</dbReference>
<keyword evidence="4" id="KW-1185">Reference proteome</keyword>
<protein>
    <submittedName>
        <fullName evidence="3">Conjugal transfer protein</fullName>
    </submittedName>
</protein>
<sequence length="614" mass="67412">MNRHDFDDPFRPMHEAWRVSGWLALAVGLWTLTRDIPIDCWQRWLPILAWALAIRDLPACYRLRRQQRLLNGQALRFHDLAALQGAMRQRPDAIWLGHGYVWAQATAQRAATWLDHWQGQSPQAPQHKGLPWLHGLAGIERPVYLPLSFARGHTLVVGTTGAGKTRLLDNLIAQAILRDEAVIIIDPKGDHELAQIAERVCAMRGEADRYRPFLRAHPERSICLDPLHHFSDAAQLASRVAGLIQNDGGSDVFVSFAQKTLMIIIEAMLLLEQRPTLSQLLRYVDGGVEPLLHELLNHLTGQFAPASDADSVPELLPPPGQREAVGHGKTQKPNPNLLRFRALQPVLPARHRQAVEALLAHTEHDPQHARKLLASLSPLLHQLCTPDLARLISPDANTDGKPVHDFATLIQARKVVYVGLDSLSDPIVASALGSLLMADLSALAGNIYQHGKADVPISCYIDEASECVHEATIALLNKGRGAGFALTLLTQTFADFVVATGSDAKAKQVLANTNNLICLRVQDTDTQRYVADKVPTAPIRRIEWSQSSGAMQDTSLAYATSAAESLSTEVESLLPPALLGGLPDLEGFAQLAGGEVYKFIFPILRTEPRHGTTS</sequence>
<reference evidence="3 4" key="1">
    <citation type="submission" date="2018-03" db="EMBL/GenBank/DDBJ databases">
        <title>Ahniella affigens gen. nov., sp. nov., a gammaproteobacterium isolated from sandy soil near a stream.</title>
        <authorList>
            <person name="Ko Y."/>
            <person name="Kim J.-H."/>
        </authorList>
    </citation>
    <scope>NUCLEOTIDE SEQUENCE [LARGE SCALE GENOMIC DNA]</scope>
    <source>
        <strain evidence="3 4">D13</strain>
    </source>
</reference>
<evidence type="ECO:0000259" key="2">
    <source>
        <dbReference type="Pfam" id="PF12696"/>
    </source>
</evidence>
<dbReference type="InterPro" id="IPR019476">
    <property type="entry name" value="T4SS_TraD_DNA-bd"/>
</dbReference>
<feature type="domain" description="Type IV secretion system coupling protein TraD DNA-binding" evidence="1">
    <location>
        <begin position="145"/>
        <end position="282"/>
    </location>
</feature>
<dbReference type="Gene3D" id="3.40.50.300">
    <property type="entry name" value="P-loop containing nucleotide triphosphate hydrolases"/>
    <property type="match status" value="2"/>
</dbReference>
<feature type="domain" description="TraD/TraG TraM recognition site" evidence="2">
    <location>
        <begin position="456"/>
        <end position="583"/>
    </location>
</feature>
<organism evidence="3 4">
    <name type="scientific">Ahniella affigens</name>
    <dbReference type="NCBI Taxonomy" id="2021234"/>
    <lineage>
        <taxon>Bacteria</taxon>
        <taxon>Pseudomonadati</taxon>
        <taxon>Pseudomonadota</taxon>
        <taxon>Gammaproteobacteria</taxon>
        <taxon>Lysobacterales</taxon>
        <taxon>Rhodanobacteraceae</taxon>
        <taxon>Ahniella</taxon>
    </lineage>
</organism>
<dbReference type="InterPro" id="IPR032689">
    <property type="entry name" value="TraG-D_C"/>
</dbReference>
<dbReference type="InterPro" id="IPR022458">
    <property type="entry name" value="Conjugative_coupling_TraG/TraD"/>
</dbReference>
<dbReference type="AlphaFoldDB" id="A0A2P1PW85"/>
<accession>A0A2P1PW85</accession>
<dbReference type="OrthoDB" id="7817736at2"/>
<dbReference type="EMBL" id="CP027860">
    <property type="protein sequence ID" value="AVP99096.1"/>
    <property type="molecule type" value="Genomic_DNA"/>
</dbReference>